<keyword evidence="3" id="KW-1185">Reference proteome</keyword>
<name>A0A9X3DC01_9SPHI</name>
<evidence type="ECO:0000256" key="1">
    <source>
        <dbReference type="SAM" id="Phobius"/>
    </source>
</evidence>
<dbReference type="Proteomes" id="UP001142592">
    <property type="component" value="Unassembled WGS sequence"/>
</dbReference>
<organism evidence="2 3">
    <name type="scientific">Pedobacter agri</name>
    <dbReference type="NCBI Taxonomy" id="454586"/>
    <lineage>
        <taxon>Bacteria</taxon>
        <taxon>Pseudomonadati</taxon>
        <taxon>Bacteroidota</taxon>
        <taxon>Sphingobacteriia</taxon>
        <taxon>Sphingobacteriales</taxon>
        <taxon>Sphingobacteriaceae</taxon>
        <taxon>Pedobacter</taxon>
    </lineage>
</organism>
<evidence type="ECO:0000313" key="3">
    <source>
        <dbReference type="Proteomes" id="UP001142592"/>
    </source>
</evidence>
<gene>
    <name evidence="2" type="ORF">OQZ29_08885</name>
</gene>
<dbReference type="EMBL" id="JAPJUH010000002">
    <property type="protein sequence ID" value="MCX3264857.1"/>
    <property type="molecule type" value="Genomic_DNA"/>
</dbReference>
<accession>A0A9X3DC01</accession>
<feature type="transmembrane region" description="Helical" evidence="1">
    <location>
        <begin position="72"/>
        <end position="91"/>
    </location>
</feature>
<keyword evidence="1" id="KW-1133">Transmembrane helix</keyword>
<dbReference type="RefSeq" id="WP_010602793.1">
    <property type="nucleotide sequence ID" value="NZ_JAPJUH010000002.1"/>
</dbReference>
<keyword evidence="1" id="KW-0812">Transmembrane</keyword>
<evidence type="ECO:0000313" key="2">
    <source>
        <dbReference type="EMBL" id="MCX3264857.1"/>
    </source>
</evidence>
<sequence>MLFVNGAMARDIKAIKCPHCGSVHKTEVKQEFYRCENCGTEYFLDSDNVHIYHHQEPVAIRSGSTQPVNTNLPVFILIGAVVFIAIAYLLVMTFQLRRQTSYSANATYKTPRMHYSSLVFQNTATGDPVYLRIGADHIDKGNGKSELEMHTQFVNAANGKVIEDRVMEGDYRTSLRCGLTFKTYQPNMIYAIGCNTNLFELDTRNNKIQNITHSLFKDYPQLSSGIARIEFDYVKEMINIMNNEGNSYYYFPTLKLLVPSPQEAEKVWKTKFNQHLFEFGYLGNWTDEHKYNQLIESEYLCSTGKLTQRDLTPGRKYFGPKIIYQDRENLLITVNTTASASSPITIQNINVSTGKINWTLAPNTYYLYSTSRCQQGFAIEYRKGEEADYVHGVMVVSNSGKMMNDYQLGRAE</sequence>
<dbReference type="AlphaFoldDB" id="A0A9X3DC01"/>
<proteinExistence type="predicted"/>
<keyword evidence="1" id="KW-0472">Membrane</keyword>
<protein>
    <submittedName>
        <fullName evidence="2">Uncharacterized protein</fullName>
    </submittedName>
</protein>
<comment type="caution">
    <text evidence="2">The sequence shown here is derived from an EMBL/GenBank/DDBJ whole genome shotgun (WGS) entry which is preliminary data.</text>
</comment>
<reference evidence="2" key="1">
    <citation type="submission" date="2022-11" db="EMBL/GenBank/DDBJ databases">
        <authorList>
            <person name="Graham C."/>
            <person name="Newman J.D."/>
        </authorList>
    </citation>
    <scope>NUCLEOTIDE SEQUENCE</scope>
    <source>
        <strain evidence="2">DSM 19486</strain>
    </source>
</reference>